<reference evidence="4" key="1">
    <citation type="submission" date="2022-11" db="EMBL/GenBank/DDBJ databases">
        <authorList>
            <person name="Morgan W.R."/>
            <person name="Tartar A."/>
        </authorList>
    </citation>
    <scope>NUCLEOTIDE SEQUENCE</scope>
    <source>
        <strain evidence="4">ARSEF 373</strain>
    </source>
</reference>
<dbReference type="EMBL" id="DAKRPA010000054">
    <property type="protein sequence ID" value="DBA01073.1"/>
    <property type="molecule type" value="Genomic_DNA"/>
</dbReference>
<dbReference type="PANTHER" id="PTHR13523:SF2">
    <property type="entry name" value="COILED-COIL-HELIX-COILED-COIL-HELIX DOMAIN CONTAINING 2, ISOFORM A-RELATED"/>
    <property type="match status" value="1"/>
</dbReference>
<feature type="region of interest" description="Disordered" evidence="2">
    <location>
        <begin position="72"/>
        <end position="92"/>
    </location>
</feature>
<evidence type="ECO:0000313" key="4">
    <source>
        <dbReference type="EMBL" id="DBA01073.1"/>
    </source>
</evidence>
<protein>
    <recommendedName>
        <fullName evidence="3">CHCH domain-containing protein</fullName>
    </recommendedName>
</protein>
<dbReference type="GO" id="GO:0007005">
    <property type="term" value="P:mitochondrion organization"/>
    <property type="evidence" value="ECO:0007669"/>
    <property type="project" value="InterPro"/>
</dbReference>
<dbReference type="InterPro" id="IPR009069">
    <property type="entry name" value="Cys_alpha_HP_mot_SF"/>
</dbReference>
<feature type="compositionally biased region" description="Low complexity" evidence="2">
    <location>
        <begin position="81"/>
        <end position="92"/>
    </location>
</feature>
<dbReference type="GO" id="GO:0005739">
    <property type="term" value="C:mitochondrion"/>
    <property type="evidence" value="ECO:0007669"/>
    <property type="project" value="TreeGrafter"/>
</dbReference>
<accession>A0AAV2Z262</accession>
<reference evidence="4" key="2">
    <citation type="journal article" date="2023" name="Microbiol Resour">
        <title>Decontamination and Annotation of the Draft Genome Sequence of the Oomycete Lagenidium giganteum ARSEF 373.</title>
        <authorList>
            <person name="Morgan W.R."/>
            <person name="Tartar A."/>
        </authorList>
    </citation>
    <scope>NUCLEOTIDE SEQUENCE</scope>
    <source>
        <strain evidence="4">ARSEF 373</strain>
    </source>
</reference>
<dbReference type="AlphaFoldDB" id="A0AAV2Z262"/>
<dbReference type="GO" id="GO:0005634">
    <property type="term" value="C:nucleus"/>
    <property type="evidence" value="ECO:0007669"/>
    <property type="project" value="TreeGrafter"/>
</dbReference>
<sequence>MGRSRSSGRSAPASPRRAPAPAPAQAAPAPAPMQQQQSGGMMSGLMGTMAQGFAFGAGSSVAHHAVGAAVNSFSGGKEQPAEAAPAQQYEPVQQQQMQQPVCYNDQKAFIDCLNTHNSDISACQYYLDALNVCKQQSAYQ</sequence>
<feature type="domain" description="CHCH" evidence="3">
    <location>
        <begin position="102"/>
        <end position="136"/>
    </location>
</feature>
<dbReference type="PANTHER" id="PTHR13523">
    <property type="entry name" value="COILED-COIL-HELIX-COILED-COIL-HELIX DOMAIN CONTAINING 2/NUR77"/>
    <property type="match status" value="1"/>
</dbReference>
<gene>
    <name evidence="4" type="ORF">N0F65_002683</name>
</gene>
<evidence type="ECO:0000256" key="1">
    <source>
        <dbReference type="ARBA" id="ARBA00023157"/>
    </source>
</evidence>
<comment type="caution">
    <text evidence="4">The sequence shown here is derived from an EMBL/GenBank/DDBJ whole genome shotgun (WGS) entry which is preliminary data.</text>
</comment>
<evidence type="ECO:0000313" key="5">
    <source>
        <dbReference type="Proteomes" id="UP001146120"/>
    </source>
</evidence>
<keyword evidence="1" id="KW-1015">Disulfide bond</keyword>
<dbReference type="InterPro" id="IPR055304">
    <property type="entry name" value="CHCHD2/10-like"/>
</dbReference>
<dbReference type="InterPro" id="IPR010625">
    <property type="entry name" value="CHCH"/>
</dbReference>
<name>A0AAV2Z262_9STRA</name>
<feature type="region of interest" description="Disordered" evidence="2">
    <location>
        <begin position="1"/>
        <end position="43"/>
    </location>
</feature>
<organism evidence="4 5">
    <name type="scientific">Lagenidium giganteum</name>
    <dbReference type="NCBI Taxonomy" id="4803"/>
    <lineage>
        <taxon>Eukaryota</taxon>
        <taxon>Sar</taxon>
        <taxon>Stramenopiles</taxon>
        <taxon>Oomycota</taxon>
        <taxon>Peronosporomycetes</taxon>
        <taxon>Pythiales</taxon>
        <taxon>Pythiaceae</taxon>
    </lineage>
</organism>
<evidence type="ECO:0000259" key="3">
    <source>
        <dbReference type="Pfam" id="PF06747"/>
    </source>
</evidence>
<evidence type="ECO:0000256" key="2">
    <source>
        <dbReference type="SAM" id="MobiDB-lite"/>
    </source>
</evidence>
<dbReference type="SUPFAM" id="SSF47072">
    <property type="entry name" value="Cysteine alpha-hairpin motif"/>
    <property type="match status" value="1"/>
</dbReference>
<dbReference type="Pfam" id="PF06747">
    <property type="entry name" value="CHCH"/>
    <property type="match status" value="1"/>
</dbReference>
<dbReference type="Proteomes" id="UP001146120">
    <property type="component" value="Unassembled WGS sequence"/>
</dbReference>
<proteinExistence type="predicted"/>
<keyword evidence="5" id="KW-1185">Reference proteome</keyword>